<protein>
    <submittedName>
        <fullName evidence="1">Uncharacterized protein</fullName>
    </submittedName>
</protein>
<proteinExistence type="predicted"/>
<evidence type="ECO:0000313" key="1">
    <source>
        <dbReference type="EMBL" id="CAG7826783.1"/>
    </source>
</evidence>
<sequence>MEKTHEKDKLALVEKSKLCTSCLLPGHIYKNLTIKPTASLTVYDSLGHGLPCRALLDCCYDDSFIQESL</sequence>
<feature type="non-terminal residue" evidence="1">
    <location>
        <position position="1"/>
    </location>
</feature>
<reference evidence="1" key="1">
    <citation type="submission" date="2021-06" db="EMBL/GenBank/DDBJ databases">
        <authorList>
            <person name="Hodson N. C."/>
            <person name="Mongue J. A."/>
            <person name="Jaron S. K."/>
        </authorList>
    </citation>
    <scope>NUCLEOTIDE SEQUENCE</scope>
</reference>
<dbReference type="AlphaFoldDB" id="A0A8J2PMP8"/>
<evidence type="ECO:0000313" key="2">
    <source>
        <dbReference type="Proteomes" id="UP000708208"/>
    </source>
</evidence>
<gene>
    <name evidence="1" type="ORF">AFUS01_LOCUS36820</name>
</gene>
<dbReference type="Proteomes" id="UP000708208">
    <property type="component" value="Unassembled WGS sequence"/>
</dbReference>
<accession>A0A8J2PMP8</accession>
<keyword evidence="2" id="KW-1185">Reference proteome</keyword>
<organism evidence="1 2">
    <name type="scientific">Allacma fusca</name>
    <dbReference type="NCBI Taxonomy" id="39272"/>
    <lineage>
        <taxon>Eukaryota</taxon>
        <taxon>Metazoa</taxon>
        <taxon>Ecdysozoa</taxon>
        <taxon>Arthropoda</taxon>
        <taxon>Hexapoda</taxon>
        <taxon>Collembola</taxon>
        <taxon>Symphypleona</taxon>
        <taxon>Sminthuridae</taxon>
        <taxon>Allacma</taxon>
    </lineage>
</organism>
<dbReference type="EMBL" id="CAJVCH010541112">
    <property type="protein sequence ID" value="CAG7826783.1"/>
    <property type="molecule type" value="Genomic_DNA"/>
</dbReference>
<comment type="caution">
    <text evidence="1">The sequence shown here is derived from an EMBL/GenBank/DDBJ whole genome shotgun (WGS) entry which is preliminary data.</text>
</comment>
<name>A0A8J2PMP8_9HEXA</name>